<proteinExistence type="inferred from homology"/>
<comment type="subcellular location">
    <subcellularLocation>
        <location evidence="8">Cell membrane</location>
    </subcellularLocation>
    <subcellularLocation>
        <location evidence="1">Membrane</location>
    </subcellularLocation>
</comment>
<dbReference type="NCBIfam" id="TIGR01511">
    <property type="entry name" value="ATPase-IB1_Cu"/>
    <property type="match status" value="1"/>
</dbReference>
<keyword evidence="8" id="KW-1003">Cell membrane</keyword>
<dbReference type="SFLD" id="SFLDG00002">
    <property type="entry name" value="C1.7:_P-type_atpase_like"/>
    <property type="match status" value="1"/>
</dbReference>
<dbReference type="InterPro" id="IPR044492">
    <property type="entry name" value="P_typ_ATPase_HD_dom"/>
</dbReference>
<evidence type="ECO:0000256" key="8">
    <source>
        <dbReference type="RuleBase" id="RU362081"/>
    </source>
</evidence>
<keyword evidence="8" id="KW-0067">ATP-binding</keyword>
<feature type="domain" description="P-type ATPase A" evidence="10">
    <location>
        <begin position="268"/>
        <end position="368"/>
    </location>
</feature>
<comment type="similarity">
    <text evidence="2 8">Belongs to the cation transport ATPase (P-type) (TC 3.A.3) family. Type IB subfamily.</text>
</comment>
<comment type="catalytic activity">
    <reaction evidence="7">
        <text>Zn(2+)(in) + ATP + H2O = Zn(2+)(out) + ADP + phosphate + H(+)</text>
        <dbReference type="Rhea" id="RHEA:20621"/>
        <dbReference type="ChEBI" id="CHEBI:15377"/>
        <dbReference type="ChEBI" id="CHEBI:15378"/>
        <dbReference type="ChEBI" id="CHEBI:29105"/>
        <dbReference type="ChEBI" id="CHEBI:30616"/>
        <dbReference type="ChEBI" id="CHEBI:43474"/>
        <dbReference type="ChEBI" id="CHEBI:456216"/>
        <dbReference type="EC" id="7.2.2.12"/>
    </reaction>
</comment>
<dbReference type="NCBIfam" id="TIGR01525">
    <property type="entry name" value="ATPase-IB_hvy"/>
    <property type="match status" value="1"/>
</dbReference>
<dbReference type="InterPro" id="IPR051014">
    <property type="entry name" value="Cation_Transport_ATPase_IB"/>
</dbReference>
<dbReference type="EC" id="7.2.2.12" evidence="6"/>
<protein>
    <recommendedName>
        <fullName evidence="6">P-type Zn(2+) transporter</fullName>
        <ecNumber evidence="6">7.2.2.12</ecNumber>
    </recommendedName>
</protein>
<evidence type="ECO:0000256" key="9">
    <source>
        <dbReference type="SAM" id="MobiDB-lite"/>
    </source>
</evidence>
<dbReference type="SFLD" id="SFLDF00027">
    <property type="entry name" value="p-type_atpase"/>
    <property type="match status" value="1"/>
</dbReference>
<evidence type="ECO:0000256" key="4">
    <source>
        <dbReference type="ARBA" id="ARBA00022989"/>
    </source>
</evidence>
<keyword evidence="4" id="KW-1133">Transmembrane helix</keyword>
<dbReference type="PROSITE" id="PS00154">
    <property type="entry name" value="ATPASE_E1_E2"/>
    <property type="match status" value="1"/>
</dbReference>
<dbReference type="InterPro" id="IPR027256">
    <property type="entry name" value="P-typ_ATPase_IB"/>
</dbReference>
<dbReference type="PANTHER" id="PTHR48085">
    <property type="entry name" value="CADMIUM/ZINC-TRANSPORTING ATPASE HMA2-RELATED"/>
    <property type="match status" value="1"/>
</dbReference>
<feature type="compositionally biased region" description="Basic and acidic residues" evidence="9">
    <location>
        <begin position="40"/>
        <end position="56"/>
    </location>
</feature>
<dbReference type="SFLD" id="SFLDS00003">
    <property type="entry name" value="Haloacid_Dehalogenase"/>
    <property type="match status" value="1"/>
</dbReference>
<dbReference type="EMBL" id="CP093379">
    <property type="protein sequence ID" value="UNM95646.1"/>
    <property type="molecule type" value="Genomic_DNA"/>
</dbReference>
<dbReference type="Pfam" id="PF00702">
    <property type="entry name" value="Hydrolase"/>
    <property type="match status" value="1"/>
</dbReference>
<evidence type="ECO:0000313" key="12">
    <source>
        <dbReference type="Proteomes" id="UP000829542"/>
    </source>
</evidence>
<accession>A0ABY3X1K4</accession>
<dbReference type="Proteomes" id="UP000829542">
    <property type="component" value="Chromosome"/>
</dbReference>
<feature type="region of interest" description="Disordered" evidence="9">
    <location>
        <begin position="40"/>
        <end position="72"/>
    </location>
</feature>
<evidence type="ECO:0000256" key="2">
    <source>
        <dbReference type="ARBA" id="ARBA00006024"/>
    </source>
</evidence>
<evidence type="ECO:0000256" key="6">
    <source>
        <dbReference type="ARBA" id="ARBA00039097"/>
    </source>
</evidence>
<keyword evidence="8" id="KW-0479">Metal-binding</keyword>
<dbReference type="RefSeq" id="WP_242148099.1">
    <property type="nucleotide sequence ID" value="NZ_CP093379.1"/>
</dbReference>
<evidence type="ECO:0000313" key="11">
    <source>
        <dbReference type="EMBL" id="UNM95646.1"/>
    </source>
</evidence>
<dbReference type="NCBIfam" id="TIGR01494">
    <property type="entry name" value="ATPase_P-type"/>
    <property type="match status" value="2"/>
</dbReference>
<name>A0ABY3X1K4_9GAMM</name>
<keyword evidence="5" id="KW-0472">Membrane</keyword>
<keyword evidence="8" id="KW-0547">Nucleotide-binding</keyword>
<evidence type="ECO:0000259" key="10">
    <source>
        <dbReference type="Pfam" id="PF00122"/>
    </source>
</evidence>
<dbReference type="InterPro" id="IPR059000">
    <property type="entry name" value="ATPase_P-type_domA"/>
</dbReference>
<evidence type="ECO:0000256" key="1">
    <source>
        <dbReference type="ARBA" id="ARBA00004370"/>
    </source>
</evidence>
<evidence type="ECO:0000256" key="7">
    <source>
        <dbReference type="ARBA" id="ARBA00047308"/>
    </source>
</evidence>
<gene>
    <name evidence="11" type="ORF">MMG00_10535</name>
</gene>
<dbReference type="InterPro" id="IPR018303">
    <property type="entry name" value="ATPase_P-typ_P_site"/>
</dbReference>
<evidence type="ECO:0000256" key="3">
    <source>
        <dbReference type="ARBA" id="ARBA00022692"/>
    </source>
</evidence>
<evidence type="ECO:0000256" key="5">
    <source>
        <dbReference type="ARBA" id="ARBA00023136"/>
    </source>
</evidence>
<keyword evidence="3" id="KW-0812">Transmembrane</keyword>
<dbReference type="InterPro" id="IPR001757">
    <property type="entry name" value="P_typ_ATPase"/>
</dbReference>
<reference evidence="11 12" key="1">
    <citation type="submission" date="2022-03" db="EMBL/GenBank/DDBJ databases">
        <title>Ignatzschineria rhizosphaerae HR5S32.</title>
        <authorList>
            <person name="Sun J.Q."/>
            <person name="Feng J.Y."/>
        </authorList>
    </citation>
    <scope>NUCLEOTIDE SEQUENCE [LARGE SCALE GENOMIC DNA]</scope>
    <source>
        <strain evidence="11 12">HR5S32</strain>
    </source>
</reference>
<dbReference type="PANTHER" id="PTHR48085:SF5">
    <property type="entry name" value="CADMIUM_ZINC-TRANSPORTING ATPASE HMA4-RELATED"/>
    <property type="match status" value="1"/>
</dbReference>
<sequence length="777" mass="84176">MTFDLDKDKKNHDLNNHGTDQCCSSATSCDGHEDSDKVLHDHDHDHDHGGHSHEGDSCCATPQENHDAENSEIPKGYRQDILYVKEMDCPMESVLIEKALVNEPSIHALYFNYLKREAYVIHKGEITPIVEKIKKLNMTPFLVTNGEEVVIEQSFYEKYETPRLILAGISAAISEVFEFAGWGMGWSALFAFITIALVGITTYKKGWIAIKNRTLNINALMSVAVTGALLLGVFPEAAMVIFLFTLAEIIEAKSLTKAQNAVEKLLKLAPDFATVVADNGLIEKAVDEVALGEIIRVIPGGRLPLDGVIIRGSSSFDESAITGESMPVDKSVEETVYAGSINQQGEVDYRATSTSKNSTLAKIVRTIEEAQVKKAPVQRFIDQFAAIYTPIVFVVAILIAVISPMFDLTWSESIYKALVVLIIACPCALVISTPVAVVSALTQLARHGILVKGGEFIEKGAHLTHISFDKTGTLTIGKPVLSEVLYFSEEGEKLEIADELLERLALSLASRSDHPISKAIVAGSDVTFINVDDFAAVAGHGTKGWVDAELLLLGNRKMMQTNNIDLSLVEVELECIEKMGASLTIFGYQGKVRAIFTVADPIKKNAKASLNELKVQGIQPILLSGDHVGAVNHVAKEIGIEEAHGALLPEDKLTILASHQVGKQAIGMIGDGINDAPALAQADVGFAMGAIGSDVSIETANVAIMDDDLAKLPFFVDVSRKTVRLIKQNIIAALGIKAIFFIAILFGYESMWAAVFADVGASLLVIMNSLRILKEKI</sequence>
<organism evidence="11 12">
    <name type="scientific">Ignatzschineria rhizosphaerae</name>
    <dbReference type="NCBI Taxonomy" id="2923279"/>
    <lineage>
        <taxon>Bacteria</taxon>
        <taxon>Pseudomonadati</taxon>
        <taxon>Pseudomonadota</taxon>
        <taxon>Gammaproteobacteria</taxon>
        <taxon>Cardiobacteriales</taxon>
        <taxon>Ignatzschineriaceae</taxon>
        <taxon>Ignatzschineria</taxon>
    </lineage>
</organism>
<keyword evidence="12" id="KW-1185">Reference proteome</keyword>
<dbReference type="Pfam" id="PF00122">
    <property type="entry name" value="E1-E2_ATPase"/>
    <property type="match status" value="1"/>
</dbReference>